<protein>
    <submittedName>
        <fullName evidence="8">Multi antimicrobial extrusion protein (Na(+)/drug antiporter)</fullName>
    </submittedName>
</protein>
<keyword evidence="4 7" id="KW-0812">Transmembrane</keyword>
<feature type="transmembrane region" description="Helical" evidence="7">
    <location>
        <begin position="414"/>
        <end position="434"/>
    </location>
</feature>
<keyword evidence="5 7" id="KW-1133">Transmembrane helix</keyword>
<name>A0A0S2W365_9FIRM</name>
<dbReference type="NCBIfam" id="TIGR00797">
    <property type="entry name" value="matE"/>
    <property type="match status" value="1"/>
</dbReference>
<dbReference type="InterPro" id="IPR048279">
    <property type="entry name" value="MdtK-like"/>
</dbReference>
<feature type="transmembrane region" description="Helical" evidence="7">
    <location>
        <begin position="239"/>
        <end position="260"/>
    </location>
</feature>
<evidence type="ECO:0000313" key="9">
    <source>
        <dbReference type="Proteomes" id="UP000064844"/>
    </source>
</evidence>
<evidence type="ECO:0000256" key="6">
    <source>
        <dbReference type="ARBA" id="ARBA00023136"/>
    </source>
</evidence>
<feature type="transmembrane region" description="Helical" evidence="7">
    <location>
        <begin position="195"/>
        <end position="218"/>
    </location>
</feature>
<dbReference type="GO" id="GO:0042910">
    <property type="term" value="F:xenobiotic transmembrane transporter activity"/>
    <property type="evidence" value="ECO:0007669"/>
    <property type="project" value="InterPro"/>
</dbReference>
<dbReference type="STRING" id="1297617.IB211_01380c"/>
<evidence type="ECO:0000256" key="1">
    <source>
        <dbReference type="ARBA" id="ARBA00004651"/>
    </source>
</evidence>
<feature type="transmembrane region" description="Helical" evidence="7">
    <location>
        <begin position="357"/>
        <end position="379"/>
    </location>
</feature>
<dbReference type="Pfam" id="PF01554">
    <property type="entry name" value="MatE"/>
    <property type="match status" value="2"/>
</dbReference>
<feature type="transmembrane region" description="Helical" evidence="7">
    <location>
        <begin position="386"/>
        <end position="408"/>
    </location>
</feature>
<feature type="transmembrane region" description="Helical" evidence="7">
    <location>
        <begin position="162"/>
        <end position="183"/>
    </location>
</feature>
<dbReference type="Proteomes" id="UP000064844">
    <property type="component" value="Chromosome"/>
</dbReference>
<feature type="transmembrane region" description="Helical" evidence="7">
    <location>
        <begin position="88"/>
        <end position="113"/>
    </location>
</feature>
<dbReference type="EMBL" id="CP011307">
    <property type="protein sequence ID" value="ALP93773.1"/>
    <property type="molecule type" value="Genomic_DNA"/>
</dbReference>
<keyword evidence="9" id="KW-1185">Reference proteome</keyword>
<evidence type="ECO:0000256" key="7">
    <source>
        <dbReference type="SAM" id="Phobius"/>
    </source>
</evidence>
<feature type="transmembrane region" description="Helical" evidence="7">
    <location>
        <begin position="52"/>
        <end position="76"/>
    </location>
</feature>
<keyword evidence="6 7" id="KW-0472">Membrane</keyword>
<keyword evidence="3" id="KW-1003">Cell membrane</keyword>
<evidence type="ECO:0000313" key="8">
    <source>
        <dbReference type="EMBL" id="ALP93773.1"/>
    </source>
</evidence>
<accession>A0A0S2W365</accession>
<gene>
    <name evidence="8" type="ORF">IB211_01380c</name>
</gene>
<dbReference type="InterPro" id="IPR052031">
    <property type="entry name" value="Membrane_Transporter-Flippase"/>
</dbReference>
<evidence type="ECO:0000256" key="2">
    <source>
        <dbReference type="ARBA" id="ARBA00022448"/>
    </source>
</evidence>
<feature type="transmembrane region" description="Helical" evidence="7">
    <location>
        <begin position="133"/>
        <end position="150"/>
    </location>
</feature>
<evidence type="ECO:0000256" key="4">
    <source>
        <dbReference type="ARBA" id="ARBA00022692"/>
    </source>
</evidence>
<dbReference type="InterPro" id="IPR002528">
    <property type="entry name" value="MATE_fam"/>
</dbReference>
<comment type="subcellular location">
    <subcellularLocation>
        <location evidence="1">Cell membrane</location>
        <topology evidence="1">Multi-pass membrane protein</topology>
    </subcellularLocation>
</comment>
<reference evidence="9" key="2">
    <citation type="submission" date="2015-04" db="EMBL/GenBank/DDBJ databases">
        <title>A butyrogenic pathway from the amino acid lysine in a human gut commensal.</title>
        <authorList>
            <person name="de Vos W.M."/>
            <person name="Bui N.T.P."/>
            <person name="Plugge C.M."/>
            <person name="Ritari J."/>
        </authorList>
    </citation>
    <scope>NUCLEOTIDE SEQUENCE [LARGE SCALE GENOMIC DNA]</scope>
    <source>
        <strain evidence="9">AF211</strain>
    </source>
</reference>
<dbReference type="eggNOG" id="COG0534">
    <property type="taxonomic scope" value="Bacteria"/>
</dbReference>
<proteinExistence type="predicted"/>
<dbReference type="GO" id="GO:0015297">
    <property type="term" value="F:antiporter activity"/>
    <property type="evidence" value="ECO:0007669"/>
    <property type="project" value="InterPro"/>
</dbReference>
<feature type="transmembrane region" description="Helical" evidence="7">
    <location>
        <begin position="14"/>
        <end position="32"/>
    </location>
</feature>
<keyword evidence="2" id="KW-0813">Transport</keyword>
<dbReference type="KEGG" id="ibu:IB211_01380c"/>
<dbReference type="PATRIC" id="fig|1297617.4.peg.1413"/>
<sequence>MDENKMGTMPARRLLLHMAWPMMLSMFIQALYNMVDSMFVSWMSGEAFQALALAYPVQMFMIAVCVGTGVGVNALLSRRLGEQDRAGASAVAMNGVFVYLLSWLVFLLFGLFLARPFMGFFTCDPLITDYGGIYLSIVTCCSVGITMQFATERILLASGDPLGPMIIQGIGAVLNLSLDPLLIFGCGPVPPLGVAGAALATVSGQLLGMTVGFFLVSGRKDLSLSPRRFRPSGDVIRDIYRIGLPAIVMQSLATFMTLGLNKIMALFSESAVFILGVYFKIQSFIFMPVFGLNNGLTPVVGYNYGARSRGRIVALIRFALEIGAVIMAAGTLLLALFPHRFLQLFHAESNVLATGVSALRMISSGFVFAGVSVILCAAFQAMGASMLSLAVSLSRQLVLILPAALLLGHFSPRFMWLYFPIAELLSCLLALLFYRKVYREKLVPMSER</sequence>
<dbReference type="PANTHER" id="PTHR43549">
    <property type="entry name" value="MULTIDRUG RESISTANCE PROTEIN YPNP-RELATED"/>
    <property type="match status" value="1"/>
</dbReference>
<evidence type="ECO:0000256" key="5">
    <source>
        <dbReference type="ARBA" id="ARBA00022989"/>
    </source>
</evidence>
<dbReference type="RefSeq" id="WP_058117555.1">
    <property type="nucleotide sequence ID" value="NZ_CP011307.1"/>
</dbReference>
<organism evidence="8 9">
    <name type="scientific">Intestinimonas butyriciproducens</name>
    <dbReference type="NCBI Taxonomy" id="1297617"/>
    <lineage>
        <taxon>Bacteria</taxon>
        <taxon>Bacillati</taxon>
        <taxon>Bacillota</taxon>
        <taxon>Clostridia</taxon>
        <taxon>Eubacteriales</taxon>
        <taxon>Intestinimonas</taxon>
    </lineage>
</organism>
<evidence type="ECO:0000256" key="3">
    <source>
        <dbReference type="ARBA" id="ARBA00022475"/>
    </source>
</evidence>
<feature type="transmembrane region" description="Helical" evidence="7">
    <location>
        <begin position="314"/>
        <end position="337"/>
    </location>
</feature>
<dbReference type="AlphaFoldDB" id="A0A0S2W365"/>
<dbReference type="PIRSF" id="PIRSF006603">
    <property type="entry name" value="DinF"/>
    <property type="match status" value="1"/>
</dbReference>
<dbReference type="GO" id="GO:0005886">
    <property type="term" value="C:plasma membrane"/>
    <property type="evidence" value="ECO:0007669"/>
    <property type="project" value="UniProtKB-SubCell"/>
</dbReference>
<reference evidence="8 9" key="1">
    <citation type="journal article" date="2015" name="Nat. Commun.">
        <title>Production of butyrate from lysine and the Amadori product fructoselysine by a human gut commensal.</title>
        <authorList>
            <person name="Bui T.P."/>
            <person name="Ritari J."/>
            <person name="Boeren S."/>
            <person name="de Waard P."/>
            <person name="Plugge C.M."/>
            <person name="de Vos W.M."/>
        </authorList>
    </citation>
    <scope>NUCLEOTIDE SEQUENCE [LARGE SCALE GENOMIC DNA]</scope>
    <source>
        <strain evidence="8 9">AF211</strain>
    </source>
</reference>
<dbReference type="PANTHER" id="PTHR43549:SF2">
    <property type="entry name" value="MULTIDRUG RESISTANCE PROTEIN NORM-RELATED"/>
    <property type="match status" value="1"/>
</dbReference>
<feature type="transmembrane region" description="Helical" evidence="7">
    <location>
        <begin position="272"/>
        <end position="293"/>
    </location>
</feature>